<proteinExistence type="predicted"/>
<dbReference type="Pfam" id="PF02620">
    <property type="entry name" value="YceD"/>
    <property type="match status" value="1"/>
</dbReference>
<gene>
    <name evidence="1" type="ORF">GCM10011416_09960</name>
</gene>
<accession>A0A917MEW3</accession>
<dbReference type="GO" id="GO:0003677">
    <property type="term" value="F:DNA binding"/>
    <property type="evidence" value="ECO:0007669"/>
    <property type="project" value="UniProtKB-KW"/>
</dbReference>
<dbReference type="Proteomes" id="UP000633278">
    <property type="component" value="Unassembled WGS sequence"/>
</dbReference>
<keyword evidence="2" id="KW-1185">Reference proteome</keyword>
<organism evidence="1 2">
    <name type="scientific">Polaribacter pacificus</name>
    <dbReference type="NCBI Taxonomy" id="1775173"/>
    <lineage>
        <taxon>Bacteria</taxon>
        <taxon>Pseudomonadati</taxon>
        <taxon>Bacteroidota</taxon>
        <taxon>Flavobacteriia</taxon>
        <taxon>Flavobacteriales</taxon>
        <taxon>Flavobacteriaceae</taxon>
    </lineage>
</organism>
<evidence type="ECO:0000313" key="1">
    <source>
        <dbReference type="EMBL" id="GGG94597.1"/>
    </source>
</evidence>
<keyword evidence="1" id="KW-0238">DNA-binding</keyword>
<dbReference type="RefSeq" id="WP_188598166.1">
    <property type="nucleotide sequence ID" value="NZ_BMJW01000001.1"/>
</dbReference>
<comment type="caution">
    <text evidence="1">The sequence shown here is derived from an EMBL/GenBank/DDBJ whole genome shotgun (WGS) entry which is preliminary data.</text>
</comment>
<name>A0A917MEW3_9FLAO</name>
<reference evidence="1" key="1">
    <citation type="journal article" date="2014" name="Int. J. Syst. Evol. Microbiol.">
        <title>Complete genome sequence of Corynebacterium casei LMG S-19264T (=DSM 44701T), isolated from a smear-ripened cheese.</title>
        <authorList>
            <consortium name="US DOE Joint Genome Institute (JGI-PGF)"/>
            <person name="Walter F."/>
            <person name="Albersmeier A."/>
            <person name="Kalinowski J."/>
            <person name="Ruckert C."/>
        </authorList>
    </citation>
    <scope>NUCLEOTIDE SEQUENCE</scope>
    <source>
        <strain evidence="1">CGMCC 1.15763</strain>
    </source>
</reference>
<dbReference type="AlphaFoldDB" id="A0A917MEW3"/>
<reference evidence="1" key="2">
    <citation type="submission" date="2020-09" db="EMBL/GenBank/DDBJ databases">
        <authorList>
            <person name="Sun Q."/>
            <person name="Zhou Y."/>
        </authorList>
    </citation>
    <scope>NUCLEOTIDE SEQUENCE</scope>
    <source>
        <strain evidence="1">CGMCC 1.15763</strain>
    </source>
</reference>
<protein>
    <submittedName>
        <fullName evidence="1">DNA-binding protein</fullName>
    </submittedName>
</protein>
<evidence type="ECO:0000313" key="2">
    <source>
        <dbReference type="Proteomes" id="UP000633278"/>
    </source>
</evidence>
<sequence>MKDLKQFTIQYIGLKETSHLFEYQIDNTFFEAFNFDEFYDANIKVVLNLEKKSTLLNLHFTATGTIKVQCDVSGEEFDQEINAALPLLVNFGEEFNDDNEELLILPYTEFQINVAQYIYEMIVLSTPSKRVHPKVLDGTMESEALKKLEELRVKKEKTTDNVDPRWDKLKNIITEKKT</sequence>
<dbReference type="InterPro" id="IPR003772">
    <property type="entry name" value="YceD"/>
</dbReference>
<dbReference type="EMBL" id="BMJW01000001">
    <property type="protein sequence ID" value="GGG94597.1"/>
    <property type="molecule type" value="Genomic_DNA"/>
</dbReference>